<name>A0A7N5JG94_AILME</name>
<comment type="subcellular location">
    <subcellularLocation>
        <location evidence="1">Membrane</location>
        <topology evidence="1">Multi-pass membrane protein</topology>
    </subcellularLocation>
</comment>
<evidence type="ECO:0000256" key="2">
    <source>
        <dbReference type="ARBA" id="ARBA00008444"/>
    </source>
</evidence>
<accession>A0A7N5JG94</accession>
<dbReference type="PANTHER" id="PTHR13002">
    <property type="entry name" value="C3ORF1 PROTEIN-RELATED"/>
    <property type="match status" value="1"/>
</dbReference>
<dbReference type="InterPro" id="IPR055299">
    <property type="entry name" value="TIMMDC1"/>
</dbReference>
<dbReference type="GO" id="GO:0016020">
    <property type="term" value="C:membrane"/>
    <property type="evidence" value="ECO:0007669"/>
    <property type="project" value="UniProtKB-SubCell"/>
</dbReference>
<reference evidence="9 10" key="1">
    <citation type="journal article" date="2010" name="Nature">
        <title>The sequence and de novo assembly of the giant panda genome.</title>
        <authorList>
            <person name="Li R."/>
            <person name="Fan W."/>
            <person name="Tian G."/>
            <person name="Zhu H."/>
            <person name="He L."/>
            <person name="Cai J."/>
            <person name="Huang Q."/>
            <person name="Cai Q."/>
            <person name="Li B."/>
            <person name="Bai Y."/>
            <person name="Zhang Z."/>
            <person name="Zhang Y."/>
            <person name="Wang W."/>
            <person name="Li J."/>
            <person name="Wei F."/>
            <person name="Li H."/>
            <person name="Jian M."/>
            <person name="Li J."/>
            <person name="Zhang Z."/>
            <person name="Nielsen R."/>
            <person name="Li D."/>
            <person name="Gu W."/>
            <person name="Yang Z."/>
            <person name="Xuan Z."/>
            <person name="Ryder O.A."/>
            <person name="Leung F.C."/>
            <person name="Zhou Y."/>
            <person name="Cao J."/>
            <person name="Sun X."/>
            <person name="Fu Y."/>
            <person name="Fang X."/>
            <person name="Guo X."/>
            <person name="Wang B."/>
            <person name="Hou R."/>
            <person name="Shen F."/>
            <person name="Mu B."/>
            <person name="Ni P."/>
            <person name="Lin R."/>
            <person name="Qian W."/>
            <person name="Wang G."/>
            <person name="Yu C."/>
            <person name="Nie W."/>
            <person name="Wang J."/>
            <person name="Wu Z."/>
            <person name="Liang H."/>
            <person name="Min J."/>
            <person name="Wu Q."/>
            <person name="Cheng S."/>
            <person name="Ruan J."/>
            <person name="Wang M."/>
            <person name="Shi Z."/>
            <person name="Wen M."/>
            <person name="Liu B."/>
            <person name="Ren X."/>
            <person name="Zheng H."/>
            <person name="Dong D."/>
            <person name="Cook K."/>
            <person name="Shan G."/>
            <person name="Zhang H."/>
            <person name="Kosiol C."/>
            <person name="Xie X."/>
            <person name="Lu Z."/>
            <person name="Zheng H."/>
            <person name="Li Y."/>
            <person name="Steiner C.C."/>
            <person name="Lam T.T."/>
            <person name="Lin S."/>
            <person name="Zhang Q."/>
            <person name="Li G."/>
            <person name="Tian J."/>
            <person name="Gong T."/>
            <person name="Liu H."/>
            <person name="Zhang D."/>
            <person name="Fang L."/>
            <person name="Ye C."/>
            <person name="Zhang J."/>
            <person name="Hu W."/>
            <person name="Xu A."/>
            <person name="Ren Y."/>
            <person name="Zhang G."/>
            <person name="Bruford M.W."/>
            <person name="Li Q."/>
            <person name="Ma L."/>
            <person name="Guo Y."/>
            <person name="An N."/>
            <person name="Hu Y."/>
            <person name="Zheng Y."/>
            <person name="Shi Y."/>
            <person name="Li Z."/>
            <person name="Liu Q."/>
            <person name="Chen Y."/>
            <person name="Zhao J."/>
            <person name="Qu N."/>
            <person name="Zhao S."/>
            <person name="Tian F."/>
            <person name="Wang X."/>
            <person name="Wang H."/>
            <person name="Xu L."/>
            <person name="Liu X."/>
            <person name="Vinar T."/>
            <person name="Wang Y."/>
            <person name="Lam T.W."/>
            <person name="Yiu S.M."/>
            <person name="Liu S."/>
            <person name="Zhang H."/>
            <person name="Li D."/>
            <person name="Huang Y."/>
            <person name="Wang X."/>
            <person name="Yang G."/>
            <person name="Jiang Z."/>
            <person name="Wang J."/>
            <person name="Qin N."/>
            <person name="Li L."/>
            <person name="Li J."/>
            <person name="Bolund L."/>
            <person name="Kristiansen K."/>
            <person name="Wong G.K."/>
            <person name="Olson M."/>
            <person name="Zhang X."/>
            <person name="Li S."/>
            <person name="Yang H."/>
            <person name="Wang J."/>
            <person name="Wang J."/>
        </authorList>
    </citation>
    <scope>NUCLEOTIDE SEQUENCE [LARGE SCALE GENOMIC DNA]</scope>
</reference>
<comment type="function">
    <text evidence="6">Chaperone protein involved in the assembly of the mitochondrial NADH:ubiquinone oxidoreductase complex (complex I). Participates in constructing the membrane arm of complex I.</text>
</comment>
<dbReference type="GO" id="GO:0005739">
    <property type="term" value="C:mitochondrion"/>
    <property type="evidence" value="ECO:0007669"/>
    <property type="project" value="TreeGrafter"/>
</dbReference>
<dbReference type="PANTHER" id="PTHR13002:SF1">
    <property type="entry name" value="COMPLEX I ASSEMBLY FACTOR TIMMDC1, MITOCHONDRIAL"/>
    <property type="match status" value="1"/>
</dbReference>
<evidence type="ECO:0000256" key="3">
    <source>
        <dbReference type="ARBA" id="ARBA00022692"/>
    </source>
</evidence>
<dbReference type="GeneTree" id="ENSGT00390000013817"/>
<keyword evidence="3" id="KW-0812">Transmembrane</keyword>
<evidence type="ECO:0000256" key="5">
    <source>
        <dbReference type="ARBA" id="ARBA00023136"/>
    </source>
</evidence>
<evidence type="ECO:0000256" key="4">
    <source>
        <dbReference type="ARBA" id="ARBA00022989"/>
    </source>
</evidence>
<keyword evidence="10" id="KW-1185">Reference proteome</keyword>
<evidence type="ECO:0000256" key="8">
    <source>
        <dbReference type="ARBA" id="ARBA00041344"/>
    </source>
</evidence>
<protein>
    <recommendedName>
        <fullName evidence="7">Complex I assembly factor TIMMDC1, mitochondrial</fullName>
    </recommendedName>
    <alternativeName>
        <fullName evidence="8">Translocase of inner mitochondrial membrane domain-containing protein 1</fullName>
    </alternativeName>
</protein>
<dbReference type="Proteomes" id="UP000008912">
    <property type="component" value="Unassembled WGS sequence"/>
</dbReference>
<keyword evidence="4" id="KW-1133">Transmembrane helix</keyword>
<reference evidence="9" key="3">
    <citation type="submission" date="2025-09" db="UniProtKB">
        <authorList>
            <consortium name="Ensembl"/>
        </authorList>
    </citation>
    <scope>IDENTIFICATION</scope>
</reference>
<comment type="similarity">
    <text evidence="2">Belongs to the Tim17/Tim22/Tim23 family.</text>
</comment>
<keyword evidence="5" id="KW-0472">Membrane</keyword>
<reference evidence="9" key="2">
    <citation type="submission" date="2025-08" db="UniProtKB">
        <authorList>
            <consortium name="Ensembl"/>
        </authorList>
    </citation>
    <scope>IDENTIFICATION</scope>
</reference>
<organism evidence="9 10">
    <name type="scientific">Ailuropoda melanoleuca</name>
    <name type="common">Giant panda</name>
    <dbReference type="NCBI Taxonomy" id="9646"/>
    <lineage>
        <taxon>Eukaryota</taxon>
        <taxon>Metazoa</taxon>
        <taxon>Chordata</taxon>
        <taxon>Craniata</taxon>
        <taxon>Vertebrata</taxon>
        <taxon>Euteleostomi</taxon>
        <taxon>Mammalia</taxon>
        <taxon>Eutheria</taxon>
        <taxon>Laurasiatheria</taxon>
        <taxon>Carnivora</taxon>
        <taxon>Caniformia</taxon>
        <taxon>Ursidae</taxon>
        <taxon>Ailuropoda</taxon>
    </lineage>
</organism>
<gene>
    <name evidence="9" type="primary">TIMMDC1</name>
</gene>
<evidence type="ECO:0000313" key="9">
    <source>
        <dbReference type="Ensembl" id="ENSAMEP00000025008.1"/>
    </source>
</evidence>
<proteinExistence type="inferred from homology"/>
<sequence>MEVRPPAPQSFLCKPLSPFRRVFAAGAVAADSEALVENQKLSSYVPKPDYSESGWDRLRDLFVKDTPVGSLLMAFQKFYGETVQERTQKDRKALHELKLEESKARLQFTELLPEEIESSLKKNRSKDDVEKIEALLNLPRNPSSTNKQDKD</sequence>
<evidence type="ECO:0000256" key="1">
    <source>
        <dbReference type="ARBA" id="ARBA00004141"/>
    </source>
</evidence>
<evidence type="ECO:0000313" key="10">
    <source>
        <dbReference type="Proteomes" id="UP000008912"/>
    </source>
</evidence>
<evidence type="ECO:0000256" key="7">
    <source>
        <dbReference type="ARBA" id="ARBA00040778"/>
    </source>
</evidence>
<dbReference type="AlphaFoldDB" id="A0A7N5JG94"/>
<dbReference type="GO" id="GO:0032981">
    <property type="term" value="P:mitochondrial respiratory chain complex I assembly"/>
    <property type="evidence" value="ECO:0007669"/>
    <property type="project" value="InterPro"/>
</dbReference>
<evidence type="ECO:0000256" key="6">
    <source>
        <dbReference type="ARBA" id="ARBA00037236"/>
    </source>
</evidence>
<dbReference type="Ensembl" id="ENSAMET00000034753.1">
    <property type="protein sequence ID" value="ENSAMEP00000025008.1"/>
    <property type="gene ID" value="ENSAMEG00000007212.2"/>
</dbReference>